<name>A0A166H181_9AGAM</name>
<dbReference type="GO" id="GO:0015078">
    <property type="term" value="F:proton transmembrane transporter activity"/>
    <property type="evidence" value="ECO:0007669"/>
    <property type="project" value="InterPro"/>
</dbReference>
<feature type="region of interest" description="Disordered" evidence="10">
    <location>
        <begin position="16"/>
        <end position="43"/>
    </location>
</feature>
<dbReference type="GO" id="GO:0015986">
    <property type="term" value="P:proton motive force-driven ATP synthesis"/>
    <property type="evidence" value="ECO:0007669"/>
    <property type="project" value="InterPro"/>
</dbReference>
<gene>
    <name evidence="11" type="ORF">SISSUDRAFT_1077247</name>
</gene>
<evidence type="ECO:0000313" key="11">
    <source>
        <dbReference type="EMBL" id="KZT42233.1"/>
    </source>
</evidence>
<reference evidence="11 12" key="1">
    <citation type="journal article" date="2016" name="Mol. Biol. Evol.">
        <title>Comparative Genomics of Early-Diverging Mushroom-Forming Fungi Provides Insights into the Origins of Lignocellulose Decay Capabilities.</title>
        <authorList>
            <person name="Nagy L.G."/>
            <person name="Riley R."/>
            <person name="Tritt A."/>
            <person name="Adam C."/>
            <person name="Daum C."/>
            <person name="Floudas D."/>
            <person name="Sun H."/>
            <person name="Yadav J.S."/>
            <person name="Pangilinan J."/>
            <person name="Larsson K.H."/>
            <person name="Matsuura K."/>
            <person name="Barry K."/>
            <person name="Labutti K."/>
            <person name="Kuo R."/>
            <person name="Ohm R.A."/>
            <person name="Bhattacharya S.S."/>
            <person name="Shirouzu T."/>
            <person name="Yoshinaga Y."/>
            <person name="Martin F.M."/>
            <person name="Grigoriev I.V."/>
            <person name="Hibbett D.S."/>
        </authorList>
    </citation>
    <scope>NUCLEOTIDE SEQUENCE [LARGE SCALE GENOMIC DNA]</scope>
    <source>
        <strain evidence="11 12">HHB10207 ss-3</strain>
    </source>
</reference>
<accession>A0A166H181</accession>
<evidence type="ECO:0000256" key="10">
    <source>
        <dbReference type="SAM" id="MobiDB-lite"/>
    </source>
</evidence>
<dbReference type="Proteomes" id="UP000076798">
    <property type="component" value="Unassembled WGS sequence"/>
</dbReference>
<keyword evidence="8" id="KW-0472">Membrane</keyword>
<keyword evidence="4" id="KW-0138">CF(0)</keyword>
<organism evidence="11 12">
    <name type="scientific">Sistotremastrum suecicum HHB10207 ss-3</name>
    <dbReference type="NCBI Taxonomy" id="1314776"/>
    <lineage>
        <taxon>Eukaryota</taxon>
        <taxon>Fungi</taxon>
        <taxon>Dikarya</taxon>
        <taxon>Basidiomycota</taxon>
        <taxon>Agaricomycotina</taxon>
        <taxon>Agaricomycetes</taxon>
        <taxon>Sistotremastrales</taxon>
        <taxon>Sistotremastraceae</taxon>
        <taxon>Sistotremastrum</taxon>
    </lineage>
</organism>
<dbReference type="STRING" id="1314776.A0A166H181"/>
<dbReference type="AlphaFoldDB" id="A0A166H181"/>
<evidence type="ECO:0000256" key="1">
    <source>
        <dbReference type="ARBA" id="ARBA00004325"/>
    </source>
</evidence>
<keyword evidence="3" id="KW-0813">Transport</keyword>
<evidence type="ECO:0000256" key="4">
    <source>
        <dbReference type="ARBA" id="ARBA00022547"/>
    </source>
</evidence>
<keyword evidence="5" id="KW-0375">Hydrogen ion transport</keyword>
<dbReference type="InterPro" id="IPR006808">
    <property type="entry name" value="ATP_synth_F0_gsu_mt"/>
</dbReference>
<keyword evidence="7" id="KW-0496">Mitochondrion</keyword>
<evidence type="ECO:0000256" key="3">
    <source>
        <dbReference type="ARBA" id="ARBA00022448"/>
    </source>
</evidence>
<comment type="subcellular location">
    <subcellularLocation>
        <location evidence="1">Mitochondrion membrane</location>
    </subcellularLocation>
</comment>
<evidence type="ECO:0000256" key="9">
    <source>
        <dbReference type="ARBA" id="ARBA00023310"/>
    </source>
</evidence>
<sequence>MRSFLTVLRTQRLRSLPSHRTAVPSRFASSSTSEKASEQAQKAYSSAQKNAEKVLEGTKKFAGSLGDRVGSLFGCELRIECSVPAYRQPLLYNLSVARELLKQVYLAERLQPPTSLSTIQSAYSTLWSRARSLGYWQEIARSGEWARVAVYGVEAYGIFKIGEILGRRSLVGYKLD</sequence>
<evidence type="ECO:0000256" key="5">
    <source>
        <dbReference type="ARBA" id="ARBA00022781"/>
    </source>
</evidence>
<keyword evidence="6" id="KW-0406">Ion transport</keyword>
<keyword evidence="12" id="KW-1185">Reference proteome</keyword>
<dbReference type="GO" id="GO:0045259">
    <property type="term" value="C:proton-transporting ATP synthase complex"/>
    <property type="evidence" value="ECO:0007669"/>
    <property type="project" value="UniProtKB-KW"/>
</dbReference>
<dbReference type="OrthoDB" id="437at2759"/>
<dbReference type="GO" id="GO:0031966">
    <property type="term" value="C:mitochondrial membrane"/>
    <property type="evidence" value="ECO:0007669"/>
    <property type="project" value="UniProtKB-SubCell"/>
</dbReference>
<dbReference type="Pfam" id="PF04718">
    <property type="entry name" value="ATP-synt_G"/>
    <property type="match status" value="1"/>
</dbReference>
<evidence type="ECO:0000256" key="2">
    <source>
        <dbReference type="ARBA" id="ARBA00005699"/>
    </source>
</evidence>
<dbReference type="EMBL" id="KV428015">
    <property type="protein sequence ID" value="KZT42233.1"/>
    <property type="molecule type" value="Genomic_DNA"/>
</dbReference>
<comment type="similarity">
    <text evidence="2">Belongs to the ATPase g subunit family.</text>
</comment>
<feature type="compositionally biased region" description="Polar residues" evidence="10">
    <location>
        <begin position="27"/>
        <end position="43"/>
    </location>
</feature>
<evidence type="ECO:0000313" key="12">
    <source>
        <dbReference type="Proteomes" id="UP000076798"/>
    </source>
</evidence>
<keyword evidence="9" id="KW-0066">ATP synthesis</keyword>
<proteinExistence type="inferred from homology"/>
<evidence type="ECO:0000256" key="8">
    <source>
        <dbReference type="ARBA" id="ARBA00023136"/>
    </source>
</evidence>
<evidence type="ECO:0000256" key="7">
    <source>
        <dbReference type="ARBA" id="ARBA00023128"/>
    </source>
</evidence>
<protein>
    <submittedName>
        <fullName evidence="11">Uncharacterized protein</fullName>
    </submittedName>
</protein>
<evidence type="ECO:0000256" key="6">
    <source>
        <dbReference type="ARBA" id="ARBA00023065"/>
    </source>
</evidence>